<evidence type="ECO:0000313" key="3">
    <source>
        <dbReference type="Proteomes" id="UP000003861"/>
    </source>
</evidence>
<gene>
    <name evidence="2" type="ORF">HLRTI_001341</name>
</gene>
<dbReference type="RefSeq" id="WP_008525208.1">
    <property type="nucleotide sequence ID" value="NC_021921.1"/>
</dbReference>
<proteinExistence type="predicted"/>
<protein>
    <submittedName>
        <fullName evidence="2">Uncharacterized protein</fullName>
    </submittedName>
</protein>
<reference evidence="2 3" key="1">
    <citation type="journal article" date="2011" name="J. Bacteriol.">
        <title>Genome sequence of Halorhabdus tiamatea, the first archaeon isolated from a deep-sea anoxic brine lake.</title>
        <authorList>
            <person name="Antunes A."/>
            <person name="Alam I."/>
            <person name="Bajic V.B."/>
            <person name="Stingl U."/>
        </authorList>
    </citation>
    <scope>NUCLEOTIDE SEQUENCE [LARGE SCALE GENOMIC DNA]</scope>
    <source>
        <strain evidence="2 3">SARL4B</strain>
    </source>
</reference>
<name>U2F966_9EURY</name>
<feature type="region of interest" description="Disordered" evidence="1">
    <location>
        <begin position="1"/>
        <end position="25"/>
    </location>
</feature>
<dbReference type="EMBL" id="AFNT02000012">
    <property type="protein sequence ID" value="ERJ06635.1"/>
    <property type="molecule type" value="Genomic_DNA"/>
</dbReference>
<dbReference type="STRING" id="1033806.HTIA_0062"/>
<reference evidence="2 3" key="2">
    <citation type="journal article" date="2013" name="PLoS ONE">
        <title>INDIGO - INtegrated Data Warehouse of MIcrobial GenOmes with Examples from the Red Sea Extremophiles.</title>
        <authorList>
            <person name="Alam I."/>
            <person name="Antunes A."/>
            <person name="Kamau A.A."/>
            <person name="Ba Alawi W."/>
            <person name="Kalkatawi M."/>
            <person name="Stingl U."/>
            <person name="Bajic V.B."/>
        </authorList>
    </citation>
    <scope>NUCLEOTIDE SEQUENCE [LARGE SCALE GENOMIC DNA]</scope>
    <source>
        <strain evidence="2 3">SARL4B</strain>
    </source>
</reference>
<organism evidence="2 3">
    <name type="scientific">Halorhabdus tiamatea SARL4B</name>
    <dbReference type="NCBI Taxonomy" id="1033806"/>
    <lineage>
        <taxon>Archaea</taxon>
        <taxon>Methanobacteriati</taxon>
        <taxon>Methanobacteriota</taxon>
        <taxon>Stenosarchaea group</taxon>
        <taxon>Halobacteria</taxon>
        <taxon>Halobacteriales</taxon>
        <taxon>Haloarculaceae</taxon>
        <taxon>Halorhabdus</taxon>
    </lineage>
</organism>
<accession>U2F966</accession>
<sequence length="66" mass="7239">MTPENLPSAVQRAAADQLTNTDTDTAPNRVECREAVLNALALWGDSGFAAEAWVDEQANELYNDMR</sequence>
<dbReference type="AlphaFoldDB" id="U2F966"/>
<evidence type="ECO:0000313" key="2">
    <source>
        <dbReference type="EMBL" id="ERJ06635.1"/>
    </source>
</evidence>
<dbReference type="GeneID" id="23798599"/>
<dbReference type="Proteomes" id="UP000003861">
    <property type="component" value="Unassembled WGS sequence"/>
</dbReference>
<evidence type="ECO:0000256" key="1">
    <source>
        <dbReference type="SAM" id="MobiDB-lite"/>
    </source>
</evidence>
<comment type="caution">
    <text evidence="2">The sequence shown here is derived from an EMBL/GenBank/DDBJ whole genome shotgun (WGS) entry which is preliminary data.</text>
</comment>